<name>A0ABR3F529_9AGAR</name>
<feature type="signal peptide" evidence="3">
    <location>
        <begin position="1"/>
        <end position="34"/>
    </location>
</feature>
<evidence type="ECO:0000256" key="1">
    <source>
        <dbReference type="SAM" id="MobiDB-lite"/>
    </source>
</evidence>
<gene>
    <name evidence="4" type="ORF">V5O48_011609</name>
</gene>
<protein>
    <submittedName>
        <fullName evidence="4">Uncharacterized protein</fullName>
    </submittedName>
</protein>
<dbReference type="EMBL" id="JBAHYK010000951">
    <property type="protein sequence ID" value="KAL0570350.1"/>
    <property type="molecule type" value="Genomic_DNA"/>
</dbReference>
<sequence length="370" mass="40617">MPQMYTPMLRRAWCSLSFLLHILLLFLSLPASCTRQLRAIDDTYGDSAIPGNVPTYSPSDIWKAHPGCTSCHLKPDNSSSFNKSSHDATRGAQDGPVNVRFTFTGISLSVFCILPPKNFDQVMGTSGTVVNYNLTFTLDNRPVGKPFIRAQNELTEQWQYNVSVLSLEGLENRQHTFVMQLADGETESVALFDYALYLFDDGNSDSGSETKTDQPQPSRPNIGAIVGGALGSLVALTCAALLLLWVRRRKRAAFKQHQHLPPQTLDPFYNPPESTQPWLSRKFAMLTSTSQVDATMSPLTLNRFTEEPPPAYSMLPHAEGSSTRNRETSVAHLPNASSSGNPSKVEVHSSPPEDLHIGGSRGPTGDPKLL</sequence>
<keyword evidence="2" id="KW-1133">Transmembrane helix</keyword>
<evidence type="ECO:0000256" key="2">
    <source>
        <dbReference type="SAM" id="Phobius"/>
    </source>
</evidence>
<accession>A0ABR3F529</accession>
<comment type="caution">
    <text evidence="4">The sequence shown here is derived from an EMBL/GenBank/DDBJ whole genome shotgun (WGS) entry which is preliminary data.</text>
</comment>
<keyword evidence="5" id="KW-1185">Reference proteome</keyword>
<feature type="chain" id="PRO_5046027553" evidence="3">
    <location>
        <begin position="35"/>
        <end position="370"/>
    </location>
</feature>
<keyword evidence="2" id="KW-0472">Membrane</keyword>
<feature type="transmembrane region" description="Helical" evidence="2">
    <location>
        <begin position="222"/>
        <end position="246"/>
    </location>
</feature>
<keyword evidence="3" id="KW-0732">Signal</keyword>
<organism evidence="4 5">
    <name type="scientific">Marasmius crinis-equi</name>
    <dbReference type="NCBI Taxonomy" id="585013"/>
    <lineage>
        <taxon>Eukaryota</taxon>
        <taxon>Fungi</taxon>
        <taxon>Dikarya</taxon>
        <taxon>Basidiomycota</taxon>
        <taxon>Agaricomycotina</taxon>
        <taxon>Agaricomycetes</taxon>
        <taxon>Agaricomycetidae</taxon>
        <taxon>Agaricales</taxon>
        <taxon>Marasmiineae</taxon>
        <taxon>Marasmiaceae</taxon>
        <taxon>Marasmius</taxon>
    </lineage>
</organism>
<evidence type="ECO:0000256" key="3">
    <source>
        <dbReference type="SAM" id="SignalP"/>
    </source>
</evidence>
<proteinExistence type="predicted"/>
<evidence type="ECO:0000313" key="4">
    <source>
        <dbReference type="EMBL" id="KAL0570350.1"/>
    </source>
</evidence>
<evidence type="ECO:0000313" key="5">
    <source>
        <dbReference type="Proteomes" id="UP001465976"/>
    </source>
</evidence>
<feature type="compositionally biased region" description="Basic and acidic residues" evidence="1">
    <location>
        <begin position="345"/>
        <end position="356"/>
    </location>
</feature>
<reference evidence="4 5" key="1">
    <citation type="submission" date="2024-02" db="EMBL/GenBank/DDBJ databases">
        <title>A draft genome for the cacao thread blight pathogen Marasmius crinis-equi.</title>
        <authorList>
            <person name="Cohen S.P."/>
            <person name="Baruah I.K."/>
            <person name="Amoako-Attah I."/>
            <person name="Bukari Y."/>
            <person name="Meinhardt L.W."/>
            <person name="Bailey B.A."/>
        </authorList>
    </citation>
    <scope>NUCLEOTIDE SEQUENCE [LARGE SCALE GENOMIC DNA]</scope>
    <source>
        <strain evidence="4 5">GH-76</strain>
    </source>
</reference>
<keyword evidence="2" id="KW-0812">Transmembrane</keyword>
<feature type="region of interest" description="Disordered" evidence="1">
    <location>
        <begin position="302"/>
        <end position="370"/>
    </location>
</feature>
<dbReference type="Proteomes" id="UP001465976">
    <property type="component" value="Unassembled WGS sequence"/>
</dbReference>